<dbReference type="InterPro" id="IPR050109">
    <property type="entry name" value="HTH-type_TetR-like_transc_reg"/>
</dbReference>
<sequence length="205" mass="22770">MSESATTSRVERRMRKTAANLTAVSRRLTAERGLAGFTIEEVCSAVDVSRRTFFNYFASKEDAVIGVNPDDEYRLFAEKFLARGAGEWPQVLNDLIDLAIQHIESDEMDPREHSDLMVALEREPRLLARFIGLSRDRDRQLRGLIVERQGVDGDDPRAAAIVSIVGSLMKSTADTFVDPANDQDFAVILSSSLDAMRLVLAVPTP</sequence>
<keyword evidence="7" id="KW-1185">Reference proteome</keyword>
<dbReference type="InterPro" id="IPR023772">
    <property type="entry name" value="DNA-bd_HTH_TetR-type_CS"/>
</dbReference>
<protein>
    <submittedName>
        <fullName evidence="6">TetR family transcriptional regulator</fullName>
    </submittedName>
</protein>
<dbReference type="InterPro" id="IPR009057">
    <property type="entry name" value="Homeodomain-like_sf"/>
</dbReference>
<reference evidence="6 7" key="1">
    <citation type="submission" date="2018-01" db="EMBL/GenBank/DDBJ databases">
        <title>Cryobacterium sp. nov., from glaciers in China.</title>
        <authorList>
            <person name="Liu Q."/>
            <person name="Xin Y.-H."/>
        </authorList>
    </citation>
    <scope>NUCLEOTIDE SEQUENCE [LARGE SCALE GENOMIC DNA]</scope>
    <source>
        <strain evidence="6 7">TMN-42</strain>
    </source>
</reference>
<dbReference type="PANTHER" id="PTHR30055">
    <property type="entry name" value="HTH-TYPE TRANSCRIPTIONAL REGULATOR RUTR"/>
    <property type="match status" value="1"/>
</dbReference>
<feature type="domain" description="HTH tetR-type" evidence="5">
    <location>
        <begin position="15"/>
        <end position="75"/>
    </location>
</feature>
<name>A0A2S3ZDZ6_9MICO</name>
<keyword evidence="2 4" id="KW-0238">DNA-binding</keyword>
<feature type="DNA-binding region" description="H-T-H motif" evidence="4">
    <location>
        <begin position="38"/>
        <end position="57"/>
    </location>
</feature>
<comment type="caution">
    <text evidence="6">The sequence shown here is derived from an EMBL/GenBank/DDBJ whole genome shotgun (WGS) entry which is preliminary data.</text>
</comment>
<dbReference type="Gene3D" id="1.10.10.60">
    <property type="entry name" value="Homeodomain-like"/>
    <property type="match status" value="1"/>
</dbReference>
<dbReference type="InterPro" id="IPR001647">
    <property type="entry name" value="HTH_TetR"/>
</dbReference>
<gene>
    <name evidence="6" type="ORF">C3B61_12290</name>
</gene>
<evidence type="ECO:0000256" key="2">
    <source>
        <dbReference type="ARBA" id="ARBA00023125"/>
    </source>
</evidence>
<dbReference type="Proteomes" id="UP000237340">
    <property type="component" value="Unassembled WGS sequence"/>
</dbReference>
<dbReference type="PROSITE" id="PS01081">
    <property type="entry name" value="HTH_TETR_1"/>
    <property type="match status" value="1"/>
</dbReference>
<proteinExistence type="predicted"/>
<dbReference type="PROSITE" id="PS50977">
    <property type="entry name" value="HTH_TETR_2"/>
    <property type="match status" value="1"/>
</dbReference>
<evidence type="ECO:0000259" key="5">
    <source>
        <dbReference type="PROSITE" id="PS50977"/>
    </source>
</evidence>
<organism evidence="6 7">
    <name type="scientific">Cryobacterium zongtaii</name>
    <dbReference type="NCBI Taxonomy" id="1259217"/>
    <lineage>
        <taxon>Bacteria</taxon>
        <taxon>Bacillati</taxon>
        <taxon>Actinomycetota</taxon>
        <taxon>Actinomycetes</taxon>
        <taxon>Micrococcales</taxon>
        <taxon>Microbacteriaceae</taxon>
        <taxon>Cryobacterium</taxon>
    </lineage>
</organism>
<evidence type="ECO:0000313" key="6">
    <source>
        <dbReference type="EMBL" id="POH64660.1"/>
    </source>
</evidence>
<evidence type="ECO:0000256" key="3">
    <source>
        <dbReference type="ARBA" id="ARBA00023163"/>
    </source>
</evidence>
<keyword evidence="1" id="KW-0805">Transcription regulation</keyword>
<dbReference type="GO" id="GO:0003700">
    <property type="term" value="F:DNA-binding transcription factor activity"/>
    <property type="evidence" value="ECO:0007669"/>
    <property type="project" value="TreeGrafter"/>
</dbReference>
<dbReference type="SUPFAM" id="SSF46689">
    <property type="entry name" value="Homeodomain-like"/>
    <property type="match status" value="1"/>
</dbReference>
<evidence type="ECO:0000313" key="7">
    <source>
        <dbReference type="Proteomes" id="UP000237340"/>
    </source>
</evidence>
<dbReference type="EMBL" id="PPXD01000019">
    <property type="protein sequence ID" value="POH64660.1"/>
    <property type="molecule type" value="Genomic_DNA"/>
</dbReference>
<accession>A0A2S3ZDZ6</accession>
<evidence type="ECO:0000256" key="4">
    <source>
        <dbReference type="PROSITE-ProRule" id="PRU00335"/>
    </source>
</evidence>
<dbReference type="Pfam" id="PF00440">
    <property type="entry name" value="TetR_N"/>
    <property type="match status" value="1"/>
</dbReference>
<dbReference type="AlphaFoldDB" id="A0A2S3ZDZ6"/>
<dbReference type="PANTHER" id="PTHR30055:SF238">
    <property type="entry name" value="MYCOFACTOCIN BIOSYNTHESIS TRANSCRIPTIONAL REGULATOR MFTR-RELATED"/>
    <property type="match status" value="1"/>
</dbReference>
<keyword evidence="3" id="KW-0804">Transcription</keyword>
<evidence type="ECO:0000256" key="1">
    <source>
        <dbReference type="ARBA" id="ARBA00023015"/>
    </source>
</evidence>
<dbReference type="Gene3D" id="1.10.357.10">
    <property type="entry name" value="Tetracycline Repressor, domain 2"/>
    <property type="match status" value="1"/>
</dbReference>
<dbReference type="GO" id="GO:0000976">
    <property type="term" value="F:transcription cis-regulatory region binding"/>
    <property type="evidence" value="ECO:0007669"/>
    <property type="project" value="TreeGrafter"/>
</dbReference>